<reference evidence="1 2" key="1">
    <citation type="journal article" date="2016" name="Nat. Commun.">
        <title>Ectomycorrhizal ecology is imprinted in the genome of the dominant symbiotic fungus Cenococcum geophilum.</title>
        <authorList>
            <consortium name="DOE Joint Genome Institute"/>
            <person name="Peter M."/>
            <person name="Kohler A."/>
            <person name="Ohm R.A."/>
            <person name="Kuo A."/>
            <person name="Krutzmann J."/>
            <person name="Morin E."/>
            <person name="Arend M."/>
            <person name="Barry K.W."/>
            <person name="Binder M."/>
            <person name="Choi C."/>
            <person name="Clum A."/>
            <person name="Copeland A."/>
            <person name="Grisel N."/>
            <person name="Haridas S."/>
            <person name="Kipfer T."/>
            <person name="LaButti K."/>
            <person name="Lindquist E."/>
            <person name="Lipzen A."/>
            <person name="Maire R."/>
            <person name="Meier B."/>
            <person name="Mihaltcheva S."/>
            <person name="Molinier V."/>
            <person name="Murat C."/>
            <person name="Poggeler S."/>
            <person name="Quandt C.A."/>
            <person name="Sperisen C."/>
            <person name="Tritt A."/>
            <person name="Tisserant E."/>
            <person name="Crous P.W."/>
            <person name="Henrissat B."/>
            <person name="Nehls U."/>
            <person name="Egli S."/>
            <person name="Spatafora J.W."/>
            <person name="Grigoriev I.V."/>
            <person name="Martin F.M."/>
        </authorList>
    </citation>
    <scope>NUCLEOTIDE SEQUENCE [LARGE SCALE GENOMIC DNA]</scope>
    <source>
        <strain evidence="1 2">CBS 207.34</strain>
    </source>
</reference>
<protein>
    <submittedName>
        <fullName evidence="1">Uncharacterized protein</fullName>
    </submittedName>
</protein>
<proteinExistence type="predicted"/>
<dbReference type="EMBL" id="KV749309">
    <property type="protein sequence ID" value="OCL10093.1"/>
    <property type="molecule type" value="Genomic_DNA"/>
</dbReference>
<gene>
    <name evidence="1" type="ORF">AOQ84DRAFT_220034</name>
</gene>
<name>A0A8E2F519_9PEZI</name>
<accession>A0A8E2F519</accession>
<evidence type="ECO:0000313" key="1">
    <source>
        <dbReference type="EMBL" id="OCL10093.1"/>
    </source>
</evidence>
<dbReference type="Proteomes" id="UP000250140">
    <property type="component" value="Unassembled WGS sequence"/>
</dbReference>
<organism evidence="1 2">
    <name type="scientific">Glonium stellatum</name>
    <dbReference type="NCBI Taxonomy" id="574774"/>
    <lineage>
        <taxon>Eukaryota</taxon>
        <taxon>Fungi</taxon>
        <taxon>Dikarya</taxon>
        <taxon>Ascomycota</taxon>
        <taxon>Pezizomycotina</taxon>
        <taxon>Dothideomycetes</taxon>
        <taxon>Pleosporomycetidae</taxon>
        <taxon>Gloniales</taxon>
        <taxon>Gloniaceae</taxon>
        <taxon>Glonium</taxon>
    </lineage>
</organism>
<sequence length="238" mass="26830">MSNVQDQSSNTITTRDEQERTKIRNLILRVIRKAEDDEDWRADAINTRTGQYVFANAESATFAAQNSFGNATELLHSAVRHVESGRSIPTRFDSVRLKFLITAEQDVDAAPDVDLAWLADTLVKHPHRDITEGRATAADVLSYLAFIYNEEDEFAFRESILTLINNTPHLLEFDMTLLFVLLGVDVVGLEQYLTNLGYEIPAGTIQERGRAAVRSLGGNYRSDISVFRKAARRLRVQL</sequence>
<evidence type="ECO:0000313" key="2">
    <source>
        <dbReference type="Proteomes" id="UP000250140"/>
    </source>
</evidence>
<keyword evidence="2" id="KW-1185">Reference proteome</keyword>
<dbReference type="AlphaFoldDB" id="A0A8E2F519"/>